<protein>
    <submittedName>
        <fullName evidence="1">Uncharacterized protein</fullName>
    </submittedName>
</protein>
<dbReference type="STRING" id="395494.Galf_0694"/>
<keyword evidence="2" id="KW-1185">Reference proteome</keyword>
<dbReference type="AlphaFoldDB" id="D9SD45"/>
<proteinExistence type="predicted"/>
<evidence type="ECO:0000313" key="2">
    <source>
        <dbReference type="Proteomes" id="UP000001235"/>
    </source>
</evidence>
<gene>
    <name evidence="1" type="ordered locus">Galf_0694</name>
</gene>
<name>D9SD45_GALCS</name>
<dbReference type="Proteomes" id="UP000001235">
    <property type="component" value="Chromosome"/>
</dbReference>
<organism evidence="1 2">
    <name type="scientific">Gallionella capsiferriformans (strain ES-2)</name>
    <name type="common">Gallionella ferruginea capsiferriformans (strain ES-2)</name>
    <dbReference type="NCBI Taxonomy" id="395494"/>
    <lineage>
        <taxon>Bacteria</taxon>
        <taxon>Pseudomonadati</taxon>
        <taxon>Pseudomonadota</taxon>
        <taxon>Betaproteobacteria</taxon>
        <taxon>Nitrosomonadales</taxon>
        <taxon>Gallionellaceae</taxon>
        <taxon>Gallionella</taxon>
    </lineage>
</organism>
<dbReference type="EMBL" id="CP002159">
    <property type="protein sequence ID" value="ADL54734.1"/>
    <property type="molecule type" value="Genomic_DNA"/>
</dbReference>
<accession>D9SD45</accession>
<dbReference type="HOGENOM" id="CLU_1967359_0_0_4"/>
<dbReference type="RefSeq" id="WP_013292675.1">
    <property type="nucleotide sequence ID" value="NC_014394.1"/>
</dbReference>
<sequence>MNDEMISGMESGFTTFDEYLEGLPESERKEIEAGSAQMIKDGLPRHDGFAHYAMYTDEQGETKTICLYIGITRKENVADAIVNIRGALGLFTSYPPETEWQHQPDEETQSRCIEAWRQVNADKAYQFGILEFTSI</sequence>
<dbReference type="KEGG" id="gca:Galf_0694"/>
<evidence type="ECO:0000313" key="1">
    <source>
        <dbReference type="EMBL" id="ADL54734.1"/>
    </source>
</evidence>
<reference evidence="1" key="1">
    <citation type="submission" date="2010-08" db="EMBL/GenBank/DDBJ databases">
        <title>Complete sequence of Gallionella capsiferriformans ES-2.</title>
        <authorList>
            <consortium name="US DOE Joint Genome Institute"/>
            <person name="Lucas S."/>
            <person name="Copeland A."/>
            <person name="Lapidus A."/>
            <person name="Cheng J.-F."/>
            <person name="Bruce D."/>
            <person name="Goodwin L."/>
            <person name="Pitluck S."/>
            <person name="Chertkov O."/>
            <person name="Davenport K.W."/>
            <person name="Detter J.C."/>
            <person name="Han C."/>
            <person name="Tapia R."/>
            <person name="Land M."/>
            <person name="Hauser L."/>
            <person name="Chang Y.-J."/>
            <person name="Jeffries C."/>
            <person name="Kyrpides N."/>
            <person name="Ivanova N."/>
            <person name="Mikhailova N."/>
            <person name="Shelobolina E.S."/>
            <person name="Picardal F."/>
            <person name="Roden E."/>
            <person name="Emerson D."/>
            <person name="Woyke T."/>
        </authorList>
    </citation>
    <scope>NUCLEOTIDE SEQUENCE [LARGE SCALE GENOMIC DNA]</scope>
    <source>
        <strain evidence="1">ES-2</strain>
    </source>
</reference>